<evidence type="ECO:0000256" key="1">
    <source>
        <dbReference type="ARBA" id="ARBA00023015"/>
    </source>
</evidence>
<accession>A0ABT8R810</accession>
<organism evidence="5 6">
    <name type="scientific">Rhodocytophaga aerolata</name>
    <dbReference type="NCBI Taxonomy" id="455078"/>
    <lineage>
        <taxon>Bacteria</taxon>
        <taxon>Pseudomonadati</taxon>
        <taxon>Bacteroidota</taxon>
        <taxon>Cytophagia</taxon>
        <taxon>Cytophagales</taxon>
        <taxon>Rhodocytophagaceae</taxon>
        <taxon>Rhodocytophaga</taxon>
    </lineage>
</organism>
<dbReference type="Gene3D" id="1.10.10.60">
    <property type="entry name" value="Homeodomain-like"/>
    <property type="match status" value="1"/>
</dbReference>
<sequence>MKTKEEIEFTVNQALQSTNSASIYFQQPEIGELKVEIEKGEWYCITKNEIQTREESIRFEVDKQFPFICLFFQIKGSSNFADYPAAQIPEKHHSLNYLPDFKSQYVVGKNKYLQDMSIKITPEALADKLLGNDIPEERWQQLIKDKEPYVTLHDSKKMNPVIWDTLFQLLHCPYSGSVAKMYKELLIRMLFIHQIMSFRQPTGKALPTIDTKLHKRDIEVLHAIKEYLELHYLDDLSLDAIVKEFGINTFKLKYGFKKLFGMPVMKFIDDKKMAYAKQLLLDRHTEVMDIAERLGYNHYNNFSAAFKRKYGYSPAFFVEKEEYIAHI</sequence>
<dbReference type="PROSITE" id="PS00041">
    <property type="entry name" value="HTH_ARAC_FAMILY_1"/>
    <property type="match status" value="1"/>
</dbReference>
<dbReference type="EMBL" id="JAUKPO010000010">
    <property type="protein sequence ID" value="MDO1448230.1"/>
    <property type="molecule type" value="Genomic_DNA"/>
</dbReference>
<evidence type="ECO:0000256" key="2">
    <source>
        <dbReference type="ARBA" id="ARBA00023125"/>
    </source>
</evidence>
<dbReference type="InterPro" id="IPR018060">
    <property type="entry name" value="HTH_AraC"/>
</dbReference>
<keyword evidence="6" id="KW-1185">Reference proteome</keyword>
<gene>
    <name evidence="5" type="ORF">Q0590_18290</name>
</gene>
<dbReference type="PROSITE" id="PS01124">
    <property type="entry name" value="HTH_ARAC_FAMILY_2"/>
    <property type="match status" value="1"/>
</dbReference>
<dbReference type="InterPro" id="IPR053142">
    <property type="entry name" value="PchR_regulatory_protein"/>
</dbReference>
<name>A0ABT8R810_9BACT</name>
<protein>
    <submittedName>
        <fullName evidence="5">AraC family transcriptional regulator</fullName>
    </submittedName>
</protein>
<proteinExistence type="predicted"/>
<dbReference type="RefSeq" id="WP_302039031.1">
    <property type="nucleotide sequence ID" value="NZ_JAUKPO010000010.1"/>
</dbReference>
<keyword evidence="2" id="KW-0238">DNA-binding</keyword>
<evidence type="ECO:0000313" key="5">
    <source>
        <dbReference type="EMBL" id="MDO1448230.1"/>
    </source>
</evidence>
<dbReference type="InterPro" id="IPR018062">
    <property type="entry name" value="HTH_AraC-typ_CS"/>
</dbReference>
<dbReference type="PANTHER" id="PTHR47893:SF1">
    <property type="entry name" value="REGULATORY PROTEIN PCHR"/>
    <property type="match status" value="1"/>
</dbReference>
<dbReference type="SMART" id="SM00342">
    <property type="entry name" value="HTH_ARAC"/>
    <property type="match status" value="1"/>
</dbReference>
<comment type="caution">
    <text evidence="5">The sequence shown here is derived from an EMBL/GenBank/DDBJ whole genome shotgun (WGS) entry which is preliminary data.</text>
</comment>
<dbReference type="Proteomes" id="UP001168528">
    <property type="component" value="Unassembled WGS sequence"/>
</dbReference>
<reference evidence="5" key="1">
    <citation type="submission" date="2023-07" db="EMBL/GenBank/DDBJ databases">
        <title>The genome sequence of Rhodocytophaga aerolata KACC 12507.</title>
        <authorList>
            <person name="Zhang X."/>
        </authorList>
    </citation>
    <scope>NUCLEOTIDE SEQUENCE</scope>
    <source>
        <strain evidence="5">KACC 12507</strain>
    </source>
</reference>
<feature type="domain" description="HTH araC/xylS-type" evidence="4">
    <location>
        <begin position="222"/>
        <end position="320"/>
    </location>
</feature>
<dbReference type="InterPro" id="IPR009057">
    <property type="entry name" value="Homeodomain-like_sf"/>
</dbReference>
<dbReference type="Pfam" id="PF12833">
    <property type="entry name" value="HTH_18"/>
    <property type="match status" value="1"/>
</dbReference>
<dbReference type="SUPFAM" id="SSF46689">
    <property type="entry name" value="Homeodomain-like"/>
    <property type="match status" value="1"/>
</dbReference>
<evidence type="ECO:0000259" key="4">
    <source>
        <dbReference type="PROSITE" id="PS01124"/>
    </source>
</evidence>
<keyword evidence="3" id="KW-0804">Transcription</keyword>
<dbReference type="PANTHER" id="PTHR47893">
    <property type="entry name" value="REGULATORY PROTEIN PCHR"/>
    <property type="match status" value="1"/>
</dbReference>
<evidence type="ECO:0000256" key="3">
    <source>
        <dbReference type="ARBA" id="ARBA00023163"/>
    </source>
</evidence>
<evidence type="ECO:0000313" key="6">
    <source>
        <dbReference type="Proteomes" id="UP001168528"/>
    </source>
</evidence>
<keyword evidence="1" id="KW-0805">Transcription regulation</keyword>